<dbReference type="EMBL" id="CP047218">
    <property type="protein sequence ID" value="QHD69731.1"/>
    <property type="molecule type" value="Genomic_DNA"/>
</dbReference>
<dbReference type="Pfam" id="PF03235">
    <property type="entry name" value="GmrSD_N"/>
    <property type="match status" value="1"/>
</dbReference>
<sequence>MTNETATLVRGAGGLCLKAVLEIEGHFYIPGYQRGYRWGPDEVGQLVKDIHGNLGRNYCLQPIVVKNTGNEWELVDGQQRLTTLHLLVRALGGKPRWALRYETREQSADFLAQPDAERARTNIDFHHIWQAEQAIEAEVASIKPESRNAMLEALSNGVRVIWYEAPSHVPSIDLFTRLNSGRIPLDDAELFKALLLSQTLSATTGYATDEERTRQLVANELAVQWDTIERDLRRPEIWAFLAGNRTCATHISLLLEIVAGVPAGDAAGTFRVFDELSKQAEREGASAVWFKVVQLYERMLGWYANRRQYHHIGFLIAQAGTDGRDKMLREIASQAASRRHSDFGAWLAREVRRRLNVARSDLTDLRYDMHHARIQRLLLLLNVETTARNKHAEARYPFAAHHADSWELEHIHAQNAPELNTAKQWEAWITVHEEAVQSLPNDEHRNVVLKNIEIWREANATDAAVGDAFRDLANEILTFLAGNEAPKSEDEVHGLGNLALLSKSVNIGLGNSAFEAKRLKIIAYDHEGDFVPACTRHVFLKYYSEANTLQPHFWSAKDRAAYLTEIEAILSDYLGEEAQP</sequence>
<name>A0A6P1GQL6_SPHYA</name>
<feature type="domain" description="GmrSD restriction endonucleases N-terminal" evidence="1">
    <location>
        <begin position="25"/>
        <end position="196"/>
    </location>
</feature>
<proteinExistence type="predicted"/>
<dbReference type="PANTHER" id="PTHR35149">
    <property type="entry name" value="SLL5132 PROTEIN"/>
    <property type="match status" value="1"/>
</dbReference>
<evidence type="ECO:0000313" key="2">
    <source>
        <dbReference type="EMBL" id="QHD69731.1"/>
    </source>
</evidence>
<protein>
    <submittedName>
        <fullName evidence="2">DUF262 domain-containing protein</fullName>
    </submittedName>
</protein>
<dbReference type="PANTHER" id="PTHR35149:SF2">
    <property type="entry name" value="DUF262 DOMAIN-CONTAINING PROTEIN"/>
    <property type="match status" value="1"/>
</dbReference>
<evidence type="ECO:0000259" key="1">
    <source>
        <dbReference type="Pfam" id="PF03235"/>
    </source>
</evidence>
<evidence type="ECO:0000313" key="3">
    <source>
        <dbReference type="Proteomes" id="UP000464086"/>
    </source>
</evidence>
<dbReference type="RefSeq" id="WP_159367806.1">
    <property type="nucleotide sequence ID" value="NZ_CP047218.1"/>
</dbReference>
<dbReference type="AlphaFoldDB" id="A0A6P1GQL6"/>
<dbReference type="Proteomes" id="UP000464086">
    <property type="component" value="Chromosome"/>
</dbReference>
<gene>
    <name evidence="2" type="ORF">GS397_23635</name>
</gene>
<reference evidence="2 3" key="1">
    <citation type="submission" date="2019-12" db="EMBL/GenBank/DDBJ databases">
        <title>Functional and genomic insights into the Sphingobium yanoikuyae YC-JY1, a bacterium efficiently degrading bisphenol A.</title>
        <authorList>
            <person name="Jia Y."/>
            <person name="Li X."/>
            <person name="Wang J."/>
            <person name="Eltoukhy A."/>
            <person name="Lamraoui I."/>
            <person name="Yan Y."/>
        </authorList>
    </citation>
    <scope>NUCLEOTIDE SEQUENCE [LARGE SCALE GENOMIC DNA]</scope>
    <source>
        <strain evidence="2 3">YC-JY1</strain>
    </source>
</reference>
<accession>A0A6P1GQL6</accession>
<dbReference type="InterPro" id="IPR004919">
    <property type="entry name" value="GmrSD_N"/>
</dbReference>
<organism evidence="2 3">
    <name type="scientific">Sphingobium yanoikuyae</name>
    <name type="common">Sphingomonas yanoikuyae</name>
    <dbReference type="NCBI Taxonomy" id="13690"/>
    <lineage>
        <taxon>Bacteria</taxon>
        <taxon>Pseudomonadati</taxon>
        <taxon>Pseudomonadota</taxon>
        <taxon>Alphaproteobacteria</taxon>
        <taxon>Sphingomonadales</taxon>
        <taxon>Sphingomonadaceae</taxon>
        <taxon>Sphingobium</taxon>
    </lineage>
</organism>